<dbReference type="Proteomes" id="UP000534207">
    <property type="component" value="Unassembled WGS sequence"/>
</dbReference>
<sequence length="707" mass="79654">MTEIDFEKIGLKVGLEIHQQLNTDKKLFCKCKPIENDEYTEKFSRSLRTAKSELGETDPAALFEKAKAKKINYYANSQSSCLVEKDEEPPHDLDHSAKEVSLLISSMLESKIFSEIHVMRKTVIDGSNTSGFQRTMLVSQGGNLKVGGKKIGVQAVCLEEDAAKLLSNEQNETNYSLDRLGVPLVEIALEPVSTKPSEVKEIALTLGRNLRVTGKVKRGIGSVRQDVNISVSGGGGVVEVKGVQQLDQLEKIIGYEAKRQHGLIQIGEKLKKLSITITEEDVFDISQVLKECESKIIQNALKSKAKIKAIRLRNFSGIFGFEPYSGIRLGKEIGQLVRFFGIGGVFHSDELPNYGINDSDVDKIRKHLELTNQDGFLIIAGEDPKLDYAIDSIIKRIQDATSGVPAETRAATQEGETVFLRPRPGASRMYPETDIPSISIKPKEVKRAMDEADTTPTWDEAISKIQKKYNLNKEQAEQIFDSEYAEEFVKICEIKKSEMLPGEPTPAYVFSILTSNMINWKRKGFDTSRLKRKFTCPCHKNDTVIIEFFKLFASNKIFKDYLETIFEYIVSGKIPENIPDQLKNDFENMEKLKIPLTVEELRKHLEVGPPETGQPGILVGGRRHMDPWKMLHVIKEYLGSPMDNVMYDSLYQILDGIKQNNMEFVKNGHLQTLMGLSIKQASSFPRKRIAEYWQKEIQNYKNAGSGI</sequence>
<dbReference type="GO" id="GO:0005524">
    <property type="term" value="F:ATP binding"/>
    <property type="evidence" value="ECO:0007669"/>
    <property type="project" value="UniProtKB-KW"/>
</dbReference>
<accession>A0A7K4NW10</accession>
<dbReference type="InterPro" id="IPR017958">
    <property type="entry name" value="Gln-tRNA_amidoTrfase_suB_CS"/>
</dbReference>
<dbReference type="Gene3D" id="3.30.1360.30">
    <property type="entry name" value="GAD-like domain"/>
    <property type="match status" value="1"/>
</dbReference>
<dbReference type="Pfam" id="PF02938">
    <property type="entry name" value="GAD"/>
    <property type="match status" value="1"/>
</dbReference>
<protein>
    <recommendedName>
        <fullName evidence="5">Glutamyl-tRNA(Gln) amidotransferase subunit E</fullName>
        <shortName evidence="5">Glu-ADT subunit E</shortName>
        <ecNumber evidence="5">6.3.5.-</ecNumber>
    </recommendedName>
</protein>
<dbReference type="InterPro" id="IPR004115">
    <property type="entry name" value="GAD-like_sf"/>
</dbReference>
<gene>
    <name evidence="5 8" type="primary">gatE</name>
    <name evidence="8" type="ORF">HX827_04555</name>
</gene>
<dbReference type="NCBIfam" id="TIGR00134">
    <property type="entry name" value="gatE_arch"/>
    <property type="match status" value="1"/>
</dbReference>
<comment type="caution">
    <text evidence="8">The sequence shown here is derived from an EMBL/GenBank/DDBJ whole genome shotgun (WGS) entry which is preliminary data.</text>
</comment>
<keyword evidence="1 5" id="KW-0436">Ligase</keyword>
<dbReference type="GO" id="GO:0050567">
    <property type="term" value="F:glutaminyl-tRNA synthase (glutamine-hydrolyzing) activity"/>
    <property type="evidence" value="ECO:0007669"/>
    <property type="project" value="UniProtKB-UniRule"/>
</dbReference>
<evidence type="ECO:0000256" key="3">
    <source>
        <dbReference type="ARBA" id="ARBA00022840"/>
    </source>
</evidence>
<comment type="similarity">
    <text evidence="5">Belongs to the GatB/GatE family. GatE subfamily.</text>
</comment>
<feature type="domain" description="Aspartyl/Glutamyl-tRNA(Gln) amidotransferase subunit B/E catalytic" evidence="6">
    <location>
        <begin position="12"/>
        <end position="444"/>
    </location>
</feature>
<dbReference type="GO" id="GO:0016740">
    <property type="term" value="F:transferase activity"/>
    <property type="evidence" value="ECO:0007669"/>
    <property type="project" value="UniProtKB-KW"/>
</dbReference>
<comment type="catalytic activity">
    <reaction evidence="5">
        <text>L-glutamyl-tRNA(Gln) + L-glutamine + ATP + H2O = L-glutaminyl-tRNA(Gln) + L-glutamate + ADP + phosphate + H(+)</text>
        <dbReference type="Rhea" id="RHEA:17521"/>
        <dbReference type="Rhea" id="RHEA-COMP:9681"/>
        <dbReference type="Rhea" id="RHEA-COMP:9684"/>
        <dbReference type="ChEBI" id="CHEBI:15377"/>
        <dbReference type="ChEBI" id="CHEBI:15378"/>
        <dbReference type="ChEBI" id="CHEBI:29985"/>
        <dbReference type="ChEBI" id="CHEBI:30616"/>
        <dbReference type="ChEBI" id="CHEBI:43474"/>
        <dbReference type="ChEBI" id="CHEBI:58359"/>
        <dbReference type="ChEBI" id="CHEBI:78520"/>
        <dbReference type="ChEBI" id="CHEBI:78521"/>
        <dbReference type="ChEBI" id="CHEBI:456216"/>
    </reaction>
</comment>
<dbReference type="InterPro" id="IPR017959">
    <property type="entry name" value="Asn/Gln-tRNA_amidoTrfase_suB/E"/>
</dbReference>
<dbReference type="InterPro" id="IPR029351">
    <property type="entry name" value="GAD_dom"/>
</dbReference>
<dbReference type="InterPro" id="IPR006075">
    <property type="entry name" value="Asn/Gln-tRNA_Trfase_suB/E_cat"/>
</dbReference>
<proteinExistence type="inferred from homology"/>
<name>A0A7K4NW10_9ARCH</name>
<comment type="subunit">
    <text evidence="5">Heterodimer of GatD and GatE.</text>
</comment>
<dbReference type="GO" id="GO:0006412">
    <property type="term" value="P:translation"/>
    <property type="evidence" value="ECO:0007669"/>
    <property type="project" value="UniProtKB-UniRule"/>
</dbReference>
<dbReference type="InterPro" id="IPR014746">
    <property type="entry name" value="Gln_synth/guanido_kin_cat_dom"/>
</dbReference>
<keyword evidence="8" id="KW-0808">Transferase</keyword>
<dbReference type="PANTHER" id="PTHR11659">
    <property type="entry name" value="GLUTAMYL-TRNA GLN AMIDOTRANSFERASE SUBUNIT B MITOCHONDRIAL AND PROKARYOTIC PET112-RELATED"/>
    <property type="match status" value="1"/>
</dbReference>
<dbReference type="EMBL" id="JACASW010000009">
    <property type="protein sequence ID" value="NWK06588.1"/>
    <property type="molecule type" value="Genomic_DNA"/>
</dbReference>
<dbReference type="InterPro" id="IPR004414">
    <property type="entry name" value="GatE"/>
</dbReference>
<dbReference type="EC" id="6.3.5.-" evidence="5"/>
<keyword evidence="2 5" id="KW-0547">Nucleotide-binding</keyword>
<dbReference type="InterPro" id="IPR042114">
    <property type="entry name" value="GatB_C_1"/>
</dbReference>
<evidence type="ECO:0000259" key="6">
    <source>
        <dbReference type="Pfam" id="PF02934"/>
    </source>
</evidence>
<comment type="function">
    <text evidence="5">Allows the formation of correctly charged Gln-tRNA(Gln) through the transamidation of misacylated Glu-tRNA(Gln) in organisms which lack glutaminyl-tRNA synthetase. The reaction takes place in the presence of glutamine and ATP through an activated gamma-phospho-Glu-tRNA(Gln). The GatDE system is specific for glutamate and does not act on aspartate.</text>
</comment>
<dbReference type="Gene3D" id="1.10.150.380">
    <property type="entry name" value="GatB domain, N-terminal subdomain"/>
    <property type="match status" value="1"/>
</dbReference>
<dbReference type="GO" id="GO:0005737">
    <property type="term" value="C:cytoplasm"/>
    <property type="evidence" value="ECO:0007669"/>
    <property type="project" value="InterPro"/>
</dbReference>
<evidence type="ECO:0000256" key="5">
    <source>
        <dbReference type="HAMAP-Rule" id="MF_00588"/>
    </source>
</evidence>
<reference evidence="8 9" key="1">
    <citation type="journal article" date="2019" name="Environ. Microbiol.">
        <title>Genomics insights into ecotype formation of ammonia-oxidizing archaea in the deep ocean.</title>
        <authorList>
            <person name="Wang Y."/>
            <person name="Huang J.M."/>
            <person name="Cui G.J."/>
            <person name="Nunoura T."/>
            <person name="Takaki Y."/>
            <person name="Li W.L."/>
            <person name="Li J."/>
            <person name="Gao Z.M."/>
            <person name="Takai K."/>
            <person name="Zhang A.Q."/>
            <person name="Stepanauskas R."/>
        </authorList>
    </citation>
    <scope>NUCLEOTIDE SEQUENCE [LARGE SCALE GENOMIC DNA]</scope>
    <source>
        <strain evidence="8 9">G13</strain>
    </source>
</reference>
<dbReference type="AlphaFoldDB" id="A0A7K4NW10"/>
<evidence type="ECO:0000313" key="9">
    <source>
        <dbReference type="Proteomes" id="UP000534207"/>
    </source>
</evidence>
<evidence type="ECO:0000256" key="2">
    <source>
        <dbReference type="ARBA" id="ARBA00022741"/>
    </source>
</evidence>
<dbReference type="HAMAP" id="MF_00588">
    <property type="entry name" value="GatE"/>
    <property type="match status" value="1"/>
</dbReference>
<dbReference type="SUPFAM" id="SSF55261">
    <property type="entry name" value="GAD domain-like"/>
    <property type="match status" value="1"/>
</dbReference>
<keyword evidence="4 5" id="KW-0648">Protein biosynthesis</keyword>
<evidence type="ECO:0000259" key="7">
    <source>
        <dbReference type="Pfam" id="PF02938"/>
    </source>
</evidence>
<dbReference type="PANTHER" id="PTHR11659:SF2">
    <property type="entry name" value="GLUTAMYL-TRNA(GLN) AMIDOTRANSFERASE SUBUNIT E"/>
    <property type="match status" value="1"/>
</dbReference>
<evidence type="ECO:0000256" key="1">
    <source>
        <dbReference type="ARBA" id="ARBA00022598"/>
    </source>
</evidence>
<dbReference type="SUPFAM" id="SSF55931">
    <property type="entry name" value="Glutamine synthetase/guanido kinase"/>
    <property type="match status" value="1"/>
</dbReference>
<dbReference type="GO" id="GO:0070681">
    <property type="term" value="P:glutaminyl-tRNAGln biosynthesis via transamidation"/>
    <property type="evidence" value="ECO:0007669"/>
    <property type="project" value="TreeGrafter"/>
</dbReference>
<organism evidence="8 9">
    <name type="scientific">Marine Group I thaumarchaeote</name>
    <dbReference type="NCBI Taxonomy" id="2511932"/>
    <lineage>
        <taxon>Archaea</taxon>
        <taxon>Nitrososphaerota</taxon>
        <taxon>Marine Group I</taxon>
    </lineage>
</organism>
<dbReference type="Pfam" id="PF02934">
    <property type="entry name" value="GatB_N"/>
    <property type="match status" value="1"/>
</dbReference>
<dbReference type="GO" id="GO:0004812">
    <property type="term" value="F:aminoacyl-tRNA ligase activity"/>
    <property type="evidence" value="ECO:0007669"/>
    <property type="project" value="InterPro"/>
</dbReference>
<feature type="domain" description="GAD" evidence="7">
    <location>
        <begin position="297"/>
        <end position="385"/>
    </location>
</feature>
<dbReference type="PROSITE" id="PS01234">
    <property type="entry name" value="GATB"/>
    <property type="match status" value="1"/>
</dbReference>
<evidence type="ECO:0000256" key="4">
    <source>
        <dbReference type="ARBA" id="ARBA00022917"/>
    </source>
</evidence>
<evidence type="ECO:0000313" key="8">
    <source>
        <dbReference type="EMBL" id="NWK06588.1"/>
    </source>
</evidence>
<keyword evidence="3 5" id="KW-0067">ATP-binding</keyword>
<dbReference type="NCBIfam" id="NF003107">
    <property type="entry name" value="PRK04028.1"/>
    <property type="match status" value="1"/>
</dbReference>